<sequence length="347" mass="40991">MVEIVIWVSALLLLTQLGLLGYLLLSKARRLKMERTIQHHYSKVLPEFLAYFHGQKEEAPAMSIPLTKKRKIIERVLDKAVDQADMELDMDRIQRTAHQHLSVTYHRHLKKGSWSQRVNALYYIEDFAMLDLKTEVWNHLNRLEQNDEEYRQALRVLAAFNDERMIPYILEQRDLSIGLVKQLLRRMHFDLHEQLIDIMTENEERVPYPLQMALITYCGEVGDRNLIPFVESLLTHVNSEVRLKAMRSLTEYRYISDPVLLFNFFHSPYWEERMYAARLTGILTLSQYKEELITLAGDEQWWVRYAACHAVKRLPDGEKLLNFTSREHKDLYARDMAKRTLTLKAGG</sequence>
<gene>
    <name evidence="2" type="ORF">GCM10010954_27250</name>
</gene>
<reference evidence="2" key="1">
    <citation type="journal article" date="2014" name="Int. J. Syst. Evol. Microbiol.">
        <title>Complete genome sequence of Corynebacterium casei LMG S-19264T (=DSM 44701T), isolated from a smear-ripened cheese.</title>
        <authorList>
            <consortium name="US DOE Joint Genome Institute (JGI-PGF)"/>
            <person name="Walter F."/>
            <person name="Albersmeier A."/>
            <person name="Kalinowski J."/>
            <person name="Ruckert C."/>
        </authorList>
    </citation>
    <scope>NUCLEOTIDE SEQUENCE</scope>
    <source>
        <strain evidence="2">CGMCC 1.12153</strain>
    </source>
</reference>
<dbReference type="EMBL" id="BMEL01000003">
    <property type="protein sequence ID" value="GGF26751.1"/>
    <property type="molecule type" value="Genomic_DNA"/>
</dbReference>
<dbReference type="InterPro" id="IPR016024">
    <property type="entry name" value="ARM-type_fold"/>
</dbReference>
<accession>A0A917B859</accession>
<dbReference type="InterPro" id="IPR011989">
    <property type="entry name" value="ARM-like"/>
</dbReference>
<proteinExistence type="predicted"/>
<evidence type="ECO:0008006" key="4">
    <source>
        <dbReference type="Google" id="ProtNLM"/>
    </source>
</evidence>
<reference evidence="2" key="2">
    <citation type="submission" date="2020-09" db="EMBL/GenBank/DDBJ databases">
        <authorList>
            <person name="Sun Q."/>
            <person name="Zhou Y."/>
        </authorList>
    </citation>
    <scope>NUCLEOTIDE SEQUENCE</scope>
    <source>
        <strain evidence="2">CGMCC 1.12153</strain>
    </source>
</reference>
<organism evidence="2 3">
    <name type="scientific">Halobacillus andaensis</name>
    <dbReference type="NCBI Taxonomy" id="1176239"/>
    <lineage>
        <taxon>Bacteria</taxon>
        <taxon>Bacillati</taxon>
        <taxon>Bacillota</taxon>
        <taxon>Bacilli</taxon>
        <taxon>Bacillales</taxon>
        <taxon>Bacillaceae</taxon>
        <taxon>Halobacillus</taxon>
    </lineage>
</organism>
<keyword evidence="3" id="KW-1185">Reference proteome</keyword>
<keyword evidence="1" id="KW-0812">Transmembrane</keyword>
<dbReference type="AlphaFoldDB" id="A0A917B859"/>
<keyword evidence="1" id="KW-0472">Membrane</keyword>
<dbReference type="RefSeq" id="WP_188378053.1">
    <property type="nucleotide sequence ID" value="NZ_BMEL01000003.1"/>
</dbReference>
<dbReference type="Proteomes" id="UP000660110">
    <property type="component" value="Unassembled WGS sequence"/>
</dbReference>
<evidence type="ECO:0000313" key="3">
    <source>
        <dbReference type="Proteomes" id="UP000660110"/>
    </source>
</evidence>
<name>A0A917B859_HALAA</name>
<evidence type="ECO:0000313" key="2">
    <source>
        <dbReference type="EMBL" id="GGF26751.1"/>
    </source>
</evidence>
<evidence type="ECO:0000256" key="1">
    <source>
        <dbReference type="SAM" id="Phobius"/>
    </source>
</evidence>
<dbReference type="SUPFAM" id="SSF48371">
    <property type="entry name" value="ARM repeat"/>
    <property type="match status" value="1"/>
</dbReference>
<comment type="caution">
    <text evidence="2">The sequence shown here is derived from an EMBL/GenBank/DDBJ whole genome shotgun (WGS) entry which is preliminary data.</text>
</comment>
<keyword evidence="1" id="KW-1133">Transmembrane helix</keyword>
<protein>
    <recommendedName>
        <fullName evidence="4">HEAT repeat domain-containing protein</fullName>
    </recommendedName>
</protein>
<dbReference type="Gene3D" id="1.25.10.10">
    <property type="entry name" value="Leucine-rich Repeat Variant"/>
    <property type="match status" value="1"/>
</dbReference>
<feature type="transmembrane region" description="Helical" evidence="1">
    <location>
        <begin position="6"/>
        <end position="25"/>
    </location>
</feature>